<organism evidence="9 10">
    <name type="scientific">Helicobacter didelphidarum</name>
    <dbReference type="NCBI Taxonomy" id="2040648"/>
    <lineage>
        <taxon>Bacteria</taxon>
        <taxon>Pseudomonadati</taxon>
        <taxon>Campylobacterota</taxon>
        <taxon>Epsilonproteobacteria</taxon>
        <taxon>Campylobacterales</taxon>
        <taxon>Helicobacteraceae</taxon>
        <taxon>Helicobacter</taxon>
    </lineage>
</organism>
<keyword evidence="6" id="KW-0283">Flagellar rotation</keyword>
<dbReference type="NCBIfam" id="NF006273">
    <property type="entry name" value="PRK08433.1"/>
    <property type="match status" value="1"/>
</dbReference>
<dbReference type="EMBL" id="NXLQ01000002">
    <property type="protein sequence ID" value="RDU66974.1"/>
    <property type="molecule type" value="Genomic_DNA"/>
</dbReference>
<dbReference type="Gene3D" id="2.30.330.10">
    <property type="entry name" value="SpoA-like"/>
    <property type="match status" value="1"/>
</dbReference>
<dbReference type="InterPro" id="IPR001543">
    <property type="entry name" value="FliN-like_C"/>
</dbReference>
<keyword evidence="7" id="KW-0472">Membrane</keyword>
<evidence type="ECO:0000256" key="4">
    <source>
        <dbReference type="ARBA" id="ARBA00022475"/>
    </source>
</evidence>
<dbReference type="SUPFAM" id="SSF101801">
    <property type="entry name" value="Surface presentation of antigens (SPOA)"/>
    <property type="match status" value="1"/>
</dbReference>
<comment type="similarity">
    <text evidence="2">Belongs to the FliN/MopA/SpaO family.</text>
</comment>
<keyword evidence="9" id="KW-0969">Cilium</keyword>
<dbReference type="NCBIfam" id="TIGR02480">
    <property type="entry name" value="fliN"/>
    <property type="match status" value="1"/>
</dbReference>
<dbReference type="PANTHER" id="PTHR43484:SF1">
    <property type="entry name" value="FLAGELLAR MOTOR SWITCH PROTEIN FLIN"/>
    <property type="match status" value="1"/>
</dbReference>
<keyword evidence="9" id="KW-0966">Cell projection</keyword>
<evidence type="ECO:0000256" key="7">
    <source>
        <dbReference type="ARBA" id="ARBA00023136"/>
    </source>
</evidence>
<evidence type="ECO:0000256" key="1">
    <source>
        <dbReference type="ARBA" id="ARBA00004413"/>
    </source>
</evidence>
<gene>
    <name evidence="9" type="primary">fliN</name>
    <name evidence="9" type="ORF">CQA53_01535</name>
</gene>
<evidence type="ECO:0000313" key="10">
    <source>
        <dbReference type="Proteomes" id="UP000256379"/>
    </source>
</evidence>
<feature type="domain" description="Flagellar motor switch protein FliN-like C-terminal" evidence="8">
    <location>
        <begin position="46"/>
        <end position="116"/>
    </location>
</feature>
<keyword evidence="5" id="KW-0145">Chemotaxis</keyword>
<evidence type="ECO:0000256" key="5">
    <source>
        <dbReference type="ARBA" id="ARBA00022500"/>
    </source>
</evidence>
<dbReference type="GO" id="GO:0009425">
    <property type="term" value="C:bacterial-type flagellum basal body"/>
    <property type="evidence" value="ECO:0007669"/>
    <property type="project" value="InterPro"/>
</dbReference>
<protein>
    <recommendedName>
        <fullName evidence="3">Flagellar motor switch protein FliN</fullName>
    </recommendedName>
</protein>
<comment type="caution">
    <text evidence="9">The sequence shown here is derived from an EMBL/GenBank/DDBJ whole genome shotgun (WGS) entry which is preliminary data.</text>
</comment>
<evidence type="ECO:0000256" key="2">
    <source>
        <dbReference type="ARBA" id="ARBA00009226"/>
    </source>
</evidence>
<dbReference type="GO" id="GO:0006935">
    <property type="term" value="P:chemotaxis"/>
    <property type="evidence" value="ECO:0007669"/>
    <property type="project" value="UniProtKB-KW"/>
</dbReference>
<sequence>MALDNSNAATQNKESRYDILDKKQVHTPREIELASYLEDMMSNYEDLLDMKILFSADLGTTQIPLSDILRYEKGSIIDLQKPAGASVEIFVNDRVVGKGEVMVYERNLAIRINEILDSNAIVYYIAREVSDQD</sequence>
<evidence type="ECO:0000259" key="8">
    <source>
        <dbReference type="Pfam" id="PF01052"/>
    </source>
</evidence>
<accession>A0A3D8IQS7</accession>
<dbReference type="GO" id="GO:0003774">
    <property type="term" value="F:cytoskeletal motor activity"/>
    <property type="evidence" value="ECO:0007669"/>
    <property type="project" value="InterPro"/>
</dbReference>
<dbReference type="GO" id="GO:0071973">
    <property type="term" value="P:bacterial-type flagellum-dependent cell motility"/>
    <property type="evidence" value="ECO:0007669"/>
    <property type="project" value="InterPro"/>
</dbReference>
<dbReference type="InterPro" id="IPR036429">
    <property type="entry name" value="SpoA-like_sf"/>
</dbReference>
<dbReference type="PANTHER" id="PTHR43484">
    <property type="match status" value="1"/>
</dbReference>
<keyword evidence="4" id="KW-1003">Cell membrane</keyword>
<dbReference type="GO" id="GO:0005886">
    <property type="term" value="C:plasma membrane"/>
    <property type="evidence" value="ECO:0007669"/>
    <property type="project" value="UniProtKB-SubCell"/>
</dbReference>
<proteinExistence type="inferred from homology"/>
<dbReference type="InterPro" id="IPR001172">
    <property type="entry name" value="FliN_T3SS_HrcQb"/>
</dbReference>
<dbReference type="OrthoDB" id="5365677at2"/>
<keyword evidence="9" id="KW-0282">Flagellum</keyword>
<dbReference type="Pfam" id="PF01052">
    <property type="entry name" value="FliMN_C"/>
    <property type="match status" value="1"/>
</dbReference>
<comment type="subcellular location">
    <subcellularLocation>
        <location evidence="1">Cell membrane</location>
        <topology evidence="1">Peripheral membrane protein</topology>
        <orientation evidence="1">Cytoplasmic side</orientation>
    </subcellularLocation>
</comment>
<dbReference type="InterPro" id="IPR012826">
    <property type="entry name" value="FliN"/>
</dbReference>
<dbReference type="Proteomes" id="UP000256379">
    <property type="component" value="Unassembled WGS sequence"/>
</dbReference>
<dbReference type="InterPro" id="IPR051469">
    <property type="entry name" value="FliN/MopA/SpaO"/>
</dbReference>
<evidence type="ECO:0000256" key="3">
    <source>
        <dbReference type="ARBA" id="ARBA00021897"/>
    </source>
</evidence>
<evidence type="ECO:0000256" key="6">
    <source>
        <dbReference type="ARBA" id="ARBA00022779"/>
    </source>
</evidence>
<dbReference type="AlphaFoldDB" id="A0A3D8IQS7"/>
<reference evidence="9 10" key="1">
    <citation type="submission" date="2018-04" db="EMBL/GenBank/DDBJ databases">
        <title>Novel Campyloabacter and Helicobacter Species and Strains.</title>
        <authorList>
            <person name="Mannion A.J."/>
            <person name="Shen Z."/>
            <person name="Fox J.G."/>
        </authorList>
    </citation>
    <scope>NUCLEOTIDE SEQUENCE [LARGE SCALE GENOMIC DNA]</scope>
    <source>
        <strain evidence="9 10">MIT 17-337</strain>
    </source>
</reference>
<dbReference type="PRINTS" id="PR00956">
    <property type="entry name" value="FLGMOTORFLIN"/>
</dbReference>
<keyword evidence="10" id="KW-1185">Reference proteome</keyword>
<evidence type="ECO:0000313" key="9">
    <source>
        <dbReference type="EMBL" id="RDU66974.1"/>
    </source>
</evidence>
<name>A0A3D8IQS7_9HELI</name>
<dbReference type="RefSeq" id="WP_115542269.1">
    <property type="nucleotide sequence ID" value="NZ_NXLQ01000002.1"/>
</dbReference>